<evidence type="ECO:0000313" key="8">
    <source>
        <dbReference type="Proteomes" id="UP000249203"/>
    </source>
</evidence>
<keyword evidence="9" id="KW-1185">Reference proteome</keyword>
<dbReference type="InterPro" id="IPR005119">
    <property type="entry name" value="LysR_subst-bd"/>
</dbReference>
<keyword evidence="2" id="KW-0805">Transcription regulation</keyword>
<evidence type="ECO:0000313" key="7">
    <source>
        <dbReference type="EMBL" id="RUO27801.1"/>
    </source>
</evidence>
<evidence type="ECO:0000256" key="1">
    <source>
        <dbReference type="ARBA" id="ARBA00009437"/>
    </source>
</evidence>
<dbReference type="SUPFAM" id="SSF53850">
    <property type="entry name" value="Periplasmic binding protein-like II"/>
    <property type="match status" value="1"/>
</dbReference>
<dbReference type="PRINTS" id="PR00039">
    <property type="entry name" value="HTHLYSR"/>
</dbReference>
<organism evidence="6 8">
    <name type="scientific">Aliidiomarina maris</name>
    <dbReference type="NCBI Taxonomy" id="531312"/>
    <lineage>
        <taxon>Bacteria</taxon>
        <taxon>Pseudomonadati</taxon>
        <taxon>Pseudomonadota</taxon>
        <taxon>Gammaproteobacteria</taxon>
        <taxon>Alteromonadales</taxon>
        <taxon>Idiomarinaceae</taxon>
        <taxon>Aliidiomarina</taxon>
    </lineage>
</organism>
<dbReference type="Pfam" id="PF00126">
    <property type="entry name" value="HTH_1"/>
    <property type="match status" value="1"/>
</dbReference>
<dbReference type="Proteomes" id="UP000249203">
    <property type="component" value="Unassembled WGS sequence"/>
</dbReference>
<dbReference type="PANTHER" id="PTHR30126">
    <property type="entry name" value="HTH-TYPE TRANSCRIPTIONAL REGULATOR"/>
    <property type="match status" value="1"/>
</dbReference>
<evidence type="ECO:0000313" key="6">
    <source>
        <dbReference type="EMBL" id="RAJ99034.1"/>
    </source>
</evidence>
<gene>
    <name evidence="6" type="ORF">B0I24_10325</name>
    <name evidence="7" type="ORF">CWE07_04115</name>
</gene>
<dbReference type="Proteomes" id="UP000287865">
    <property type="component" value="Unassembled WGS sequence"/>
</dbReference>
<dbReference type="GO" id="GO:0000976">
    <property type="term" value="F:transcription cis-regulatory region binding"/>
    <property type="evidence" value="ECO:0007669"/>
    <property type="project" value="TreeGrafter"/>
</dbReference>
<protein>
    <submittedName>
        <fullName evidence="6">LysR family transcriptional regulator</fullName>
    </submittedName>
</protein>
<reference evidence="7 9" key="1">
    <citation type="journal article" date="2018" name="Front. Microbiol.">
        <title>Genome-Based Analysis Reveals the Taxonomy and Diversity of the Family Idiomarinaceae.</title>
        <authorList>
            <person name="Liu Y."/>
            <person name="Lai Q."/>
            <person name="Shao Z."/>
        </authorList>
    </citation>
    <scope>NUCLEOTIDE SEQUENCE [LARGE SCALE GENOMIC DNA]</scope>
    <source>
        <strain evidence="7 9">CF12-14</strain>
    </source>
</reference>
<keyword evidence="4" id="KW-0804">Transcription</keyword>
<feature type="domain" description="HTH lysR-type" evidence="5">
    <location>
        <begin position="5"/>
        <end position="62"/>
    </location>
</feature>
<evidence type="ECO:0000256" key="3">
    <source>
        <dbReference type="ARBA" id="ARBA00023125"/>
    </source>
</evidence>
<dbReference type="GO" id="GO:0003700">
    <property type="term" value="F:DNA-binding transcription factor activity"/>
    <property type="evidence" value="ECO:0007669"/>
    <property type="project" value="InterPro"/>
</dbReference>
<dbReference type="FunFam" id="1.10.10.10:FF:000001">
    <property type="entry name" value="LysR family transcriptional regulator"/>
    <property type="match status" value="1"/>
</dbReference>
<dbReference type="PANTHER" id="PTHR30126:SF5">
    <property type="entry name" value="HTH-TYPE TRANSCRIPTIONAL ACTIVATOR CMPR"/>
    <property type="match status" value="1"/>
</dbReference>
<dbReference type="InterPro" id="IPR036388">
    <property type="entry name" value="WH-like_DNA-bd_sf"/>
</dbReference>
<comment type="caution">
    <text evidence="6">The sequence shown here is derived from an EMBL/GenBank/DDBJ whole genome shotgun (WGS) entry which is preliminary data.</text>
</comment>
<sequence length="290" mass="32816">MLRHLNFRLLQVFINVVEHKSISAAARQLHLTQPTVSAQIRKLEALFGVTLLIQEGRYMLPTPAGEYLYQAAMDVNARMLGLQQQISGVKAGTSGVLKIALVNTAQYVLPQIVARFNQHYPDVEVDLSIGNREATLQRYRQNKHDVYIFSHPPTDSEADAQAFMRNQLVLIAPPDHWACKQRQVDFNRLRQERFLLREQGSATRMVFDSWLAGRGIQLEHRVQIESNEAIRLSVATGLGIAVVSEHIVDHGSDPLCVLDVKDFPLPGQWYMVSRKDSLNQALIQRFKALA</sequence>
<dbReference type="OrthoDB" id="9785745at2"/>
<evidence type="ECO:0000313" key="9">
    <source>
        <dbReference type="Proteomes" id="UP000287865"/>
    </source>
</evidence>
<dbReference type="Gene3D" id="3.40.190.290">
    <property type="match status" value="1"/>
</dbReference>
<dbReference type="EMBL" id="QLMD01000003">
    <property type="protein sequence ID" value="RAJ99034.1"/>
    <property type="molecule type" value="Genomic_DNA"/>
</dbReference>
<dbReference type="PROSITE" id="PS50931">
    <property type="entry name" value="HTH_LYSR"/>
    <property type="match status" value="1"/>
</dbReference>
<dbReference type="RefSeq" id="WP_111568660.1">
    <property type="nucleotide sequence ID" value="NZ_PIPK01000002.1"/>
</dbReference>
<evidence type="ECO:0000256" key="2">
    <source>
        <dbReference type="ARBA" id="ARBA00023015"/>
    </source>
</evidence>
<comment type="similarity">
    <text evidence="1">Belongs to the LysR transcriptional regulatory family.</text>
</comment>
<dbReference type="InterPro" id="IPR000847">
    <property type="entry name" value="LysR_HTH_N"/>
</dbReference>
<evidence type="ECO:0000256" key="4">
    <source>
        <dbReference type="ARBA" id="ARBA00023163"/>
    </source>
</evidence>
<dbReference type="Pfam" id="PF03466">
    <property type="entry name" value="LysR_substrate"/>
    <property type="match status" value="1"/>
</dbReference>
<dbReference type="Gene3D" id="1.10.10.10">
    <property type="entry name" value="Winged helix-like DNA-binding domain superfamily/Winged helix DNA-binding domain"/>
    <property type="match status" value="1"/>
</dbReference>
<dbReference type="SUPFAM" id="SSF46785">
    <property type="entry name" value="Winged helix' DNA-binding domain"/>
    <property type="match status" value="1"/>
</dbReference>
<name>A0A327X193_9GAMM</name>
<dbReference type="AlphaFoldDB" id="A0A327X193"/>
<dbReference type="EMBL" id="PIPK01000002">
    <property type="protein sequence ID" value="RUO27801.1"/>
    <property type="molecule type" value="Genomic_DNA"/>
</dbReference>
<accession>A0A327X193</accession>
<evidence type="ECO:0000259" key="5">
    <source>
        <dbReference type="PROSITE" id="PS50931"/>
    </source>
</evidence>
<keyword evidence="3" id="KW-0238">DNA-binding</keyword>
<dbReference type="InterPro" id="IPR036390">
    <property type="entry name" value="WH_DNA-bd_sf"/>
</dbReference>
<reference evidence="6 8" key="2">
    <citation type="submission" date="2018-06" db="EMBL/GenBank/DDBJ databases">
        <title>Genomic Encyclopedia of Type Strains, Phase III (KMG-III): the genomes of soil and plant-associated and newly described type strains.</title>
        <authorList>
            <person name="Whitman W."/>
        </authorList>
    </citation>
    <scope>NUCLEOTIDE SEQUENCE [LARGE SCALE GENOMIC DNA]</scope>
    <source>
        <strain evidence="6 8">CGMCC 1.15366</strain>
    </source>
</reference>
<proteinExistence type="inferred from homology"/>